<reference evidence="2" key="1">
    <citation type="submission" date="2020-05" db="EMBL/GenBank/DDBJ databases">
        <authorList>
            <person name="Chiriac C."/>
            <person name="Salcher M."/>
            <person name="Ghai R."/>
            <person name="Kavagutti S V."/>
        </authorList>
    </citation>
    <scope>NUCLEOTIDE SEQUENCE</scope>
</reference>
<proteinExistence type="predicted"/>
<accession>A0A6J7DNC8</accession>
<name>A0A6J7DNC8_9ZZZZ</name>
<dbReference type="InterPro" id="IPR004360">
    <property type="entry name" value="Glyas_Fos-R_dOase_dom"/>
</dbReference>
<dbReference type="InterPro" id="IPR037523">
    <property type="entry name" value="VOC_core"/>
</dbReference>
<dbReference type="InterPro" id="IPR029068">
    <property type="entry name" value="Glyas_Bleomycin-R_OHBP_Dase"/>
</dbReference>
<organism evidence="2">
    <name type="scientific">freshwater metagenome</name>
    <dbReference type="NCBI Taxonomy" id="449393"/>
    <lineage>
        <taxon>unclassified sequences</taxon>
        <taxon>metagenomes</taxon>
        <taxon>ecological metagenomes</taxon>
    </lineage>
</organism>
<gene>
    <name evidence="2" type="ORF">UFOPK3376_00695</name>
</gene>
<dbReference type="Gene3D" id="3.10.180.10">
    <property type="entry name" value="2,3-Dihydroxybiphenyl 1,2-Dioxygenase, domain 1"/>
    <property type="match status" value="1"/>
</dbReference>
<dbReference type="PROSITE" id="PS51819">
    <property type="entry name" value="VOC"/>
    <property type="match status" value="1"/>
</dbReference>
<dbReference type="SUPFAM" id="SSF54593">
    <property type="entry name" value="Glyoxalase/Bleomycin resistance protein/Dihydroxybiphenyl dioxygenase"/>
    <property type="match status" value="1"/>
</dbReference>
<dbReference type="Pfam" id="PF00903">
    <property type="entry name" value="Glyoxalase"/>
    <property type="match status" value="1"/>
</dbReference>
<evidence type="ECO:0000313" key="2">
    <source>
        <dbReference type="EMBL" id="CAB4868803.1"/>
    </source>
</evidence>
<protein>
    <submittedName>
        <fullName evidence="2">Unannotated protein</fullName>
    </submittedName>
</protein>
<sequence>MALNGLLDIELSVPDPAELLEFWQRRGMVRTADGVVGTADRPVQLRIAQGGYRHMSELHMSCAAEQDLADIAGRIGEMGVASTISGTRLTCTDPVFGHRVVIDVTAPHPLTPTQARAWNHAGSQERLNARADAVVEAQPRAPRRLGHIVLGTPHFQKATAFFFDGLGFKVSDQFLQGVATFGRIETDHHNLLIQPAPTSYINHYAMEMDDIDAIGKAGQAVLAERADANVVGVGRHFLGSNVFWYLTDPAGTMFEFFSDIDQIIDDEAWERDHCKRDWMGSDGIAPISVWGPQEPETFLNPADMAVIGAAREALGLD</sequence>
<dbReference type="EMBL" id="CAFBLP010000012">
    <property type="protein sequence ID" value="CAB4868803.1"/>
    <property type="molecule type" value="Genomic_DNA"/>
</dbReference>
<evidence type="ECO:0000259" key="1">
    <source>
        <dbReference type="PROSITE" id="PS51819"/>
    </source>
</evidence>
<dbReference type="AlphaFoldDB" id="A0A6J7DNC8"/>
<feature type="domain" description="VOC" evidence="1">
    <location>
        <begin position="144"/>
        <end position="259"/>
    </location>
</feature>